<dbReference type="AlphaFoldDB" id="K1QRM7"/>
<protein>
    <submittedName>
        <fullName evidence="1">Uncharacterized protein</fullName>
    </submittedName>
</protein>
<proteinExistence type="predicted"/>
<dbReference type="InParanoid" id="K1QRM7"/>
<evidence type="ECO:0000313" key="1">
    <source>
        <dbReference type="EMBL" id="EKC33844.1"/>
    </source>
</evidence>
<organism evidence="1">
    <name type="scientific">Magallana gigas</name>
    <name type="common">Pacific oyster</name>
    <name type="synonym">Crassostrea gigas</name>
    <dbReference type="NCBI Taxonomy" id="29159"/>
    <lineage>
        <taxon>Eukaryota</taxon>
        <taxon>Metazoa</taxon>
        <taxon>Spiralia</taxon>
        <taxon>Lophotrochozoa</taxon>
        <taxon>Mollusca</taxon>
        <taxon>Bivalvia</taxon>
        <taxon>Autobranchia</taxon>
        <taxon>Pteriomorphia</taxon>
        <taxon>Ostreida</taxon>
        <taxon>Ostreoidea</taxon>
        <taxon>Ostreidae</taxon>
        <taxon>Magallana</taxon>
    </lineage>
</organism>
<sequence>MSLIHCAIRCAENRACISLHFHKGVRKCQGYETLMLTPQAGTNEEGWIYYYSTQKGICPHGYAHTRLFDYCVGYEGHFTDDVGFQKCREKSGRASVADFVSLHPLVDSASIHPVVDSLRPVTSSPKRALAKIPYITTQIPLC</sequence>
<dbReference type="HOGENOM" id="CLU_1817657_0_0_1"/>
<name>K1QRM7_MAGGI</name>
<reference evidence="1" key="1">
    <citation type="journal article" date="2012" name="Nature">
        <title>The oyster genome reveals stress adaptation and complexity of shell formation.</title>
        <authorList>
            <person name="Zhang G."/>
            <person name="Fang X."/>
            <person name="Guo X."/>
            <person name="Li L."/>
            <person name="Luo R."/>
            <person name="Xu F."/>
            <person name="Yang P."/>
            <person name="Zhang L."/>
            <person name="Wang X."/>
            <person name="Qi H."/>
            <person name="Xiong Z."/>
            <person name="Que H."/>
            <person name="Xie Y."/>
            <person name="Holland P.W."/>
            <person name="Paps J."/>
            <person name="Zhu Y."/>
            <person name="Wu F."/>
            <person name="Chen Y."/>
            <person name="Wang J."/>
            <person name="Peng C."/>
            <person name="Meng J."/>
            <person name="Yang L."/>
            <person name="Liu J."/>
            <person name="Wen B."/>
            <person name="Zhang N."/>
            <person name="Huang Z."/>
            <person name="Zhu Q."/>
            <person name="Feng Y."/>
            <person name="Mount A."/>
            <person name="Hedgecock D."/>
            <person name="Xu Z."/>
            <person name="Liu Y."/>
            <person name="Domazet-Loso T."/>
            <person name="Du Y."/>
            <person name="Sun X."/>
            <person name="Zhang S."/>
            <person name="Liu B."/>
            <person name="Cheng P."/>
            <person name="Jiang X."/>
            <person name="Li J."/>
            <person name="Fan D."/>
            <person name="Wang W."/>
            <person name="Fu W."/>
            <person name="Wang T."/>
            <person name="Wang B."/>
            <person name="Zhang J."/>
            <person name="Peng Z."/>
            <person name="Li Y."/>
            <person name="Li N."/>
            <person name="Wang J."/>
            <person name="Chen M."/>
            <person name="He Y."/>
            <person name="Tan F."/>
            <person name="Song X."/>
            <person name="Zheng Q."/>
            <person name="Huang R."/>
            <person name="Yang H."/>
            <person name="Du X."/>
            <person name="Chen L."/>
            <person name="Yang M."/>
            <person name="Gaffney P.M."/>
            <person name="Wang S."/>
            <person name="Luo L."/>
            <person name="She Z."/>
            <person name="Ming Y."/>
            <person name="Huang W."/>
            <person name="Zhang S."/>
            <person name="Huang B."/>
            <person name="Zhang Y."/>
            <person name="Qu T."/>
            <person name="Ni P."/>
            <person name="Miao G."/>
            <person name="Wang J."/>
            <person name="Wang Q."/>
            <person name="Steinberg C.E."/>
            <person name="Wang H."/>
            <person name="Li N."/>
            <person name="Qian L."/>
            <person name="Zhang G."/>
            <person name="Li Y."/>
            <person name="Yang H."/>
            <person name="Liu X."/>
            <person name="Wang J."/>
            <person name="Yin Y."/>
            <person name="Wang J."/>
        </authorList>
    </citation>
    <scope>NUCLEOTIDE SEQUENCE [LARGE SCALE GENOMIC DNA]</scope>
    <source>
        <strain evidence="1">05x7-T-G4-1.051#20</strain>
    </source>
</reference>
<accession>K1QRM7</accession>
<gene>
    <name evidence="1" type="ORF">CGI_10026333</name>
</gene>
<dbReference type="EMBL" id="JH819021">
    <property type="protein sequence ID" value="EKC33844.1"/>
    <property type="molecule type" value="Genomic_DNA"/>
</dbReference>